<evidence type="ECO:0000313" key="5">
    <source>
        <dbReference type="Proteomes" id="UP000625033"/>
    </source>
</evidence>
<dbReference type="InterPro" id="IPR009006">
    <property type="entry name" value="Ala_racemase/Decarboxylase_C"/>
</dbReference>
<dbReference type="GO" id="GO:0008836">
    <property type="term" value="F:diaminopimelate decarboxylase activity"/>
    <property type="evidence" value="ECO:0007669"/>
    <property type="project" value="UniProtKB-EC"/>
</dbReference>
<keyword evidence="2" id="KW-0663">Pyridoxal phosphate</keyword>
<dbReference type="Pfam" id="PF02784">
    <property type="entry name" value="Orn_Arg_deC_N"/>
    <property type="match status" value="1"/>
</dbReference>
<dbReference type="Gene3D" id="2.40.37.10">
    <property type="entry name" value="Lyase, Ornithine Decarboxylase, Chain A, domain 1"/>
    <property type="match status" value="1"/>
</dbReference>
<accession>A0A931DAR3</accession>
<dbReference type="SUPFAM" id="SSF50621">
    <property type="entry name" value="Alanine racemase C-terminal domain-like"/>
    <property type="match status" value="1"/>
</dbReference>
<comment type="cofactor">
    <cofactor evidence="1">
        <name>pyridoxal 5'-phosphate</name>
        <dbReference type="ChEBI" id="CHEBI:597326"/>
    </cofactor>
</comment>
<reference evidence="4" key="1">
    <citation type="submission" date="2020-11" db="EMBL/GenBank/DDBJ databases">
        <title>Sequencing the genomes of 1000 actinobacteria strains.</title>
        <authorList>
            <person name="Klenk H.-P."/>
        </authorList>
    </citation>
    <scope>NUCLEOTIDE SEQUENCE</scope>
    <source>
        <strain evidence="4">DSM 26152</strain>
    </source>
</reference>
<feature type="domain" description="Orn/DAP/Arg decarboxylase 2 N-terminal" evidence="3">
    <location>
        <begin position="74"/>
        <end position="265"/>
    </location>
</feature>
<dbReference type="AlphaFoldDB" id="A0A931DAR3"/>
<evidence type="ECO:0000256" key="2">
    <source>
        <dbReference type="ARBA" id="ARBA00022898"/>
    </source>
</evidence>
<sequence length="490" mass="52269">MRTSTQETAGPNRGLCHGPQPLSARLEPWMNELLADDAACRALLAEHGSPVNVIETGPLVRNIDQLRAVAARHGVDFEVYVARKANKAVAVVDAARDAGAGIDVASDAELAQVLQRGVDPAKIILTAAVKPPATLRRALRAGVVISLDNQDELADLSAESPDTRPEVALRIAAQSDGIRPTRFGLSPAEWLDALAARGSGVRVSGVHFHLHGYAAADRVTVLGEALEFVDRLRAAGHEVRFVDIGGGLPMSYLEEQSEWDAFWAALRARRAALAGGAPAEEATAVPELTWNDDPLGLDGSGAVYPFWQELTRAAWLEAVLAAPVPGRGAEPALTVAEAVRGRGLELRCEPGRAVLDGCGLTLASVAFRKKRADGVPLVGLHMNRTQMRSTSLDVLLDPLLVRAPGAAAEPAVEAYLVGAYCIEDELILRRKLRFPKGVRRDDVVAFPNTAGYLMHIIESASHQIPLAANVVRRGGDYTRDAIDARQPVAP</sequence>
<dbReference type="RefSeq" id="WP_196836262.1">
    <property type="nucleotide sequence ID" value="NZ_JADOTZ010000001.1"/>
</dbReference>
<dbReference type="InterPro" id="IPR029066">
    <property type="entry name" value="PLP-binding_barrel"/>
</dbReference>
<dbReference type="Gene3D" id="3.20.20.10">
    <property type="entry name" value="Alanine racemase"/>
    <property type="match status" value="1"/>
</dbReference>
<dbReference type="InterPro" id="IPR022644">
    <property type="entry name" value="De-COase2_N"/>
</dbReference>
<proteinExistence type="predicted"/>
<dbReference type="SUPFAM" id="SSF51419">
    <property type="entry name" value="PLP-binding barrel"/>
    <property type="match status" value="1"/>
</dbReference>
<dbReference type="PANTHER" id="PTHR43727">
    <property type="entry name" value="DIAMINOPIMELATE DECARBOXYLASE"/>
    <property type="match status" value="1"/>
</dbReference>
<dbReference type="GO" id="GO:0009089">
    <property type="term" value="P:lysine biosynthetic process via diaminopimelate"/>
    <property type="evidence" value="ECO:0007669"/>
    <property type="project" value="TreeGrafter"/>
</dbReference>
<dbReference type="EC" id="4.1.1.20" evidence="4"/>
<evidence type="ECO:0000313" key="4">
    <source>
        <dbReference type="EMBL" id="MBG6085032.1"/>
    </source>
</evidence>
<protein>
    <submittedName>
        <fullName evidence="4">Diaminopimelate decarboxylase</fullName>
        <ecNumber evidence="4">4.1.1.20</ecNumber>
    </submittedName>
</protein>
<name>A0A931DAR3_9MICC</name>
<dbReference type="PANTHER" id="PTHR43727:SF2">
    <property type="entry name" value="GROUP IV DECARBOXYLASE"/>
    <property type="match status" value="1"/>
</dbReference>
<organism evidence="4 5">
    <name type="scientific">Zhihengliuella flava</name>
    <dbReference type="NCBI Taxonomy" id="1285193"/>
    <lineage>
        <taxon>Bacteria</taxon>
        <taxon>Bacillati</taxon>
        <taxon>Actinomycetota</taxon>
        <taxon>Actinomycetes</taxon>
        <taxon>Micrococcales</taxon>
        <taxon>Micrococcaceae</taxon>
        <taxon>Zhihengliuella</taxon>
    </lineage>
</organism>
<gene>
    <name evidence="4" type="ORF">IW252_001799</name>
</gene>
<keyword evidence="4" id="KW-0456">Lyase</keyword>
<keyword evidence="5" id="KW-1185">Reference proteome</keyword>
<dbReference type="PROSITE" id="PS00879">
    <property type="entry name" value="ODR_DC_2_2"/>
    <property type="match status" value="1"/>
</dbReference>
<evidence type="ECO:0000256" key="1">
    <source>
        <dbReference type="ARBA" id="ARBA00001933"/>
    </source>
</evidence>
<comment type="caution">
    <text evidence="4">The sequence shown here is derived from an EMBL/GenBank/DDBJ whole genome shotgun (WGS) entry which is preliminary data.</text>
</comment>
<dbReference type="EMBL" id="JADOTZ010000001">
    <property type="protein sequence ID" value="MBG6085032.1"/>
    <property type="molecule type" value="Genomic_DNA"/>
</dbReference>
<evidence type="ECO:0000259" key="3">
    <source>
        <dbReference type="Pfam" id="PF02784"/>
    </source>
</evidence>
<dbReference type="InterPro" id="IPR022657">
    <property type="entry name" value="De-COase2_CS"/>
</dbReference>
<dbReference type="Proteomes" id="UP000625033">
    <property type="component" value="Unassembled WGS sequence"/>
</dbReference>